<feature type="transmembrane region" description="Helical" evidence="1">
    <location>
        <begin position="49"/>
        <end position="69"/>
    </location>
</feature>
<name>A0ABD3N9C2_9STRA</name>
<sequence>MMLEIMNCLVGVAISASLLPPAVNCGIVAISWYFVSSDKILPETTHHQWARYAWISLALTLVNIVMIWLSSMLMFRLKEVLPIEKKVFWSDLGIARKIYQDWYQGTRTAGT</sequence>
<reference evidence="2 3" key="1">
    <citation type="submission" date="2024-10" db="EMBL/GenBank/DDBJ databases">
        <title>Updated reference genomes for cyclostephanoid diatoms.</title>
        <authorList>
            <person name="Roberts W.R."/>
            <person name="Alverson A.J."/>
        </authorList>
    </citation>
    <scope>NUCLEOTIDE SEQUENCE [LARGE SCALE GENOMIC DNA]</scope>
    <source>
        <strain evidence="2 3">AJA010-31</strain>
    </source>
</reference>
<dbReference type="PANTHER" id="PTHR20992:SF9">
    <property type="entry name" value="AT15442P-RELATED"/>
    <property type="match status" value="1"/>
</dbReference>
<proteinExistence type="predicted"/>
<keyword evidence="1" id="KW-0812">Transmembrane</keyword>
<protein>
    <submittedName>
        <fullName evidence="2">Uncharacterized protein</fullName>
    </submittedName>
</protein>
<accession>A0ABD3N9C2</accession>
<dbReference type="Proteomes" id="UP001530400">
    <property type="component" value="Unassembled WGS sequence"/>
</dbReference>
<dbReference type="InterPro" id="IPR005240">
    <property type="entry name" value="DUF389"/>
</dbReference>
<dbReference type="PANTHER" id="PTHR20992">
    <property type="entry name" value="AT15442P-RELATED"/>
    <property type="match status" value="1"/>
</dbReference>
<dbReference type="EMBL" id="JALLPJ020001262">
    <property type="protein sequence ID" value="KAL3772698.1"/>
    <property type="molecule type" value="Genomic_DNA"/>
</dbReference>
<dbReference type="Pfam" id="PF04087">
    <property type="entry name" value="DUF389"/>
    <property type="match status" value="1"/>
</dbReference>
<comment type="caution">
    <text evidence="2">The sequence shown here is derived from an EMBL/GenBank/DDBJ whole genome shotgun (WGS) entry which is preliminary data.</text>
</comment>
<keyword evidence="1" id="KW-1133">Transmembrane helix</keyword>
<gene>
    <name evidence="2" type="ORF">ACHAWO_003370</name>
</gene>
<keyword evidence="3" id="KW-1185">Reference proteome</keyword>
<dbReference type="AlphaFoldDB" id="A0ABD3N9C2"/>
<evidence type="ECO:0000256" key="1">
    <source>
        <dbReference type="SAM" id="Phobius"/>
    </source>
</evidence>
<evidence type="ECO:0000313" key="3">
    <source>
        <dbReference type="Proteomes" id="UP001530400"/>
    </source>
</evidence>
<evidence type="ECO:0000313" key="2">
    <source>
        <dbReference type="EMBL" id="KAL3772698.1"/>
    </source>
</evidence>
<keyword evidence="1" id="KW-0472">Membrane</keyword>
<organism evidence="2 3">
    <name type="scientific">Cyclotella atomus</name>
    <dbReference type="NCBI Taxonomy" id="382360"/>
    <lineage>
        <taxon>Eukaryota</taxon>
        <taxon>Sar</taxon>
        <taxon>Stramenopiles</taxon>
        <taxon>Ochrophyta</taxon>
        <taxon>Bacillariophyta</taxon>
        <taxon>Coscinodiscophyceae</taxon>
        <taxon>Thalassiosirophycidae</taxon>
        <taxon>Stephanodiscales</taxon>
        <taxon>Stephanodiscaceae</taxon>
        <taxon>Cyclotella</taxon>
    </lineage>
</organism>